<dbReference type="SUPFAM" id="SSF143724">
    <property type="entry name" value="PHP14-like"/>
    <property type="match status" value="1"/>
</dbReference>
<dbReference type="WBParaSite" id="PSAMB.scaffold1203size34444.g11720.t1">
    <property type="protein sequence ID" value="PSAMB.scaffold1203size34444.g11720.t1"/>
    <property type="gene ID" value="PSAMB.scaffold1203size34444.g11720"/>
</dbReference>
<comment type="function">
    <text evidence="1">JanA and janB regulate somatic sex differentiation.</text>
</comment>
<evidence type="ECO:0000256" key="5">
    <source>
        <dbReference type="PIRSR" id="PIRSR607702-1"/>
    </source>
</evidence>
<evidence type="ECO:0000313" key="7">
    <source>
        <dbReference type="Proteomes" id="UP000887566"/>
    </source>
</evidence>
<dbReference type="WBParaSite" id="PSAMB.scaffold254size61053.g3923.t1">
    <property type="protein sequence ID" value="PSAMB.scaffold254size61053.g3923.t1"/>
    <property type="gene ID" value="PSAMB.scaffold254size61053.g3923"/>
</dbReference>
<keyword evidence="3" id="KW-0221">Differentiation</keyword>
<feature type="active site" description="Proton acceptor" evidence="5">
    <location>
        <position position="43"/>
    </location>
</feature>
<proteinExistence type="inferred from homology"/>
<evidence type="ECO:0000256" key="1">
    <source>
        <dbReference type="ARBA" id="ARBA00002508"/>
    </source>
</evidence>
<evidence type="ECO:0000256" key="3">
    <source>
        <dbReference type="ARBA" id="ARBA00022782"/>
    </source>
</evidence>
<dbReference type="Pfam" id="PF05005">
    <property type="entry name" value="Ocnus"/>
    <property type="match status" value="1"/>
</dbReference>
<dbReference type="PANTHER" id="PTHR12258:SF5">
    <property type="entry name" value="BCDNA.GH02250-RELATED"/>
    <property type="match status" value="1"/>
</dbReference>
<evidence type="ECO:0000256" key="4">
    <source>
        <dbReference type="ARBA" id="ARBA00022928"/>
    </source>
</evidence>
<evidence type="ECO:0000313" key="8">
    <source>
        <dbReference type="WBParaSite" id="PSAMB.scaffold1203size34444.g11720.t1"/>
    </source>
</evidence>
<keyword evidence="7" id="KW-1185">Reference proteome</keyword>
<dbReference type="GO" id="GO:0005829">
    <property type="term" value="C:cytosol"/>
    <property type="evidence" value="ECO:0007669"/>
    <property type="project" value="TreeGrafter"/>
</dbReference>
<evidence type="ECO:0000313" key="9">
    <source>
        <dbReference type="WBParaSite" id="PSAMB.scaffold254size61053.g3923.t1"/>
    </source>
</evidence>
<name>A0A914USK1_9BILA</name>
<feature type="binding site" evidence="6">
    <location>
        <position position="16"/>
    </location>
    <ligand>
        <name>substrate</name>
    </ligand>
</feature>
<dbReference type="AlphaFoldDB" id="A0A914USK1"/>
<comment type="similarity">
    <text evidence="2">Belongs to the janus family.</text>
</comment>
<organism evidence="7 8">
    <name type="scientific">Plectus sambesii</name>
    <dbReference type="NCBI Taxonomy" id="2011161"/>
    <lineage>
        <taxon>Eukaryota</taxon>
        <taxon>Metazoa</taxon>
        <taxon>Ecdysozoa</taxon>
        <taxon>Nematoda</taxon>
        <taxon>Chromadorea</taxon>
        <taxon>Plectida</taxon>
        <taxon>Plectina</taxon>
        <taxon>Plectoidea</taxon>
        <taxon>Plectidae</taxon>
        <taxon>Plectus</taxon>
    </lineage>
</organism>
<dbReference type="InterPro" id="IPR007702">
    <property type="entry name" value="Janus"/>
</dbReference>
<evidence type="ECO:0000256" key="6">
    <source>
        <dbReference type="PIRSR" id="PIRSR607702-2"/>
    </source>
</evidence>
<dbReference type="InterPro" id="IPR038596">
    <property type="entry name" value="Janus_sf"/>
</dbReference>
<dbReference type="PANTHER" id="PTHR12258">
    <property type="entry name" value="JANUS-A/JANUS-B"/>
    <property type="match status" value="1"/>
</dbReference>
<dbReference type="Proteomes" id="UP000887566">
    <property type="component" value="Unplaced"/>
</dbReference>
<dbReference type="GO" id="GO:0030154">
    <property type="term" value="P:cell differentiation"/>
    <property type="evidence" value="ECO:0007669"/>
    <property type="project" value="UniProtKB-KW"/>
</dbReference>
<evidence type="ECO:0000256" key="2">
    <source>
        <dbReference type="ARBA" id="ARBA00010971"/>
    </source>
</evidence>
<reference evidence="8 9" key="1">
    <citation type="submission" date="2022-11" db="UniProtKB">
        <authorList>
            <consortium name="WormBaseParasite"/>
        </authorList>
    </citation>
    <scope>IDENTIFICATION</scope>
</reference>
<protein>
    <submittedName>
        <fullName evidence="8 9">14 kDa phosphohistidine phosphatase</fullName>
    </submittedName>
</protein>
<accession>A0A914USK1</accession>
<dbReference type="Gene3D" id="3.50.20.20">
    <property type="entry name" value="Janus/Ocnus"/>
    <property type="match status" value="1"/>
</dbReference>
<dbReference type="GO" id="GO:0101006">
    <property type="term" value="F:protein histidine phosphatase activity"/>
    <property type="evidence" value="ECO:0007669"/>
    <property type="project" value="TreeGrafter"/>
</dbReference>
<sequence length="114" mass="12812">MDAVENVDIDGSGKFKYILIKVTDKATKESKFIVRGYERCGFHGDILDEVEPALQSKYTLDCVGGGRIIHHPDKKQIEVFGYSQGYGQADHAKSIAILKTRYPDYSFTKSNEGY</sequence>
<dbReference type="GO" id="GO:0007548">
    <property type="term" value="P:sex differentiation"/>
    <property type="evidence" value="ECO:0007669"/>
    <property type="project" value="UniProtKB-KW"/>
</dbReference>
<keyword evidence="4" id="KW-0726">Sexual differentiation</keyword>